<dbReference type="Pfam" id="PF01261">
    <property type="entry name" value="AP_endonuc_2"/>
    <property type="match status" value="1"/>
</dbReference>
<reference evidence="2 3" key="1">
    <citation type="submission" date="2017-04" db="EMBL/GenBank/DDBJ databases">
        <title>Novel microbial lineages endemic to geothermal iron-oxide mats fill important gaps in the evolutionary history of Archaea.</title>
        <authorList>
            <person name="Jay Z.J."/>
            <person name="Beam J.P."/>
            <person name="Dlakic M."/>
            <person name="Rusch D.B."/>
            <person name="Kozubal M.A."/>
            <person name="Inskeep W.P."/>
        </authorList>
    </citation>
    <scope>NUCLEOTIDE SEQUENCE [LARGE SCALE GENOMIC DNA]</scope>
    <source>
        <strain evidence="2">OSP_D</strain>
    </source>
</reference>
<gene>
    <name evidence="2" type="ORF">B9Q03_08245</name>
</gene>
<dbReference type="Gene3D" id="3.20.20.150">
    <property type="entry name" value="Divalent-metal-dependent TIM barrel enzymes"/>
    <property type="match status" value="1"/>
</dbReference>
<dbReference type="EMBL" id="NEXE01000090">
    <property type="protein sequence ID" value="PSN89751.1"/>
    <property type="molecule type" value="Genomic_DNA"/>
</dbReference>
<proteinExistence type="predicted"/>
<dbReference type="InterPro" id="IPR050312">
    <property type="entry name" value="IolE/XylAMocC-like"/>
</dbReference>
<dbReference type="PANTHER" id="PTHR12110">
    <property type="entry name" value="HYDROXYPYRUVATE ISOMERASE"/>
    <property type="match status" value="1"/>
</dbReference>
<accession>A0A2R6ATP3</accession>
<feature type="domain" description="Xylose isomerase-like TIM barrel" evidence="1">
    <location>
        <begin position="19"/>
        <end position="163"/>
    </location>
</feature>
<dbReference type="InterPro" id="IPR013022">
    <property type="entry name" value="Xyl_isomerase-like_TIM-brl"/>
</dbReference>
<evidence type="ECO:0000313" key="3">
    <source>
        <dbReference type="Proteomes" id="UP000240322"/>
    </source>
</evidence>
<evidence type="ECO:0000313" key="2">
    <source>
        <dbReference type="EMBL" id="PSN89751.1"/>
    </source>
</evidence>
<sequence length="191" mass="21522">MDAPLTARCAVELHLLGRGSWTKRVCALAWARFWKSSGRASDPSGSRGGVRIAVEPLCRYDTHLINTVDQGVELIQQIEHENVGLLLDTFHMNIEEKSLGDAVKRAGDLLFHLQVCENDRGPPGSGHINWDELALSLSHTNYDGWISLESFTPYFEGFSEMMHSFRPLAKTQDEFARSSLNYLKEKFLTRA</sequence>
<dbReference type="SUPFAM" id="SSF51658">
    <property type="entry name" value="Xylose isomerase-like"/>
    <property type="match status" value="1"/>
</dbReference>
<comment type="caution">
    <text evidence="2">The sequence shown here is derived from an EMBL/GenBank/DDBJ whole genome shotgun (WGS) entry which is preliminary data.</text>
</comment>
<dbReference type="AlphaFoldDB" id="A0A2R6ATP3"/>
<protein>
    <recommendedName>
        <fullName evidence="1">Xylose isomerase-like TIM barrel domain-containing protein</fullName>
    </recommendedName>
</protein>
<dbReference type="InterPro" id="IPR036237">
    <property type="entry name" value="Xyl_isomerase-like_sf"/>
</dbReference>
<organism evidence="2 3">
    <name type="scientific">Candidatus Marsarchaeota G2 archaeon OSP_D</name>
    <dbReference type="NCBI Taxonomy" id="1978157"/>
    <lineage>
        <taxon>Archaea</taxon>
        <taxon>Candidatus Marsarchaeota</taxon>
        <taxon>Candidatus Marsarchaeota group 2</taxon>
    </lineage>
</organism>
<name>A0A2R6ATP3_9ARCH</name>
<evidence type="ECO:0000259" key="1">
    <source>
        <dbReference type="Pfam" id="PF01261"/>
    </source>
</evidence>
<dbReference type="Proteomes" id="UP000240322">
    <property type="component" value="Unassembled WGS sequence"/>
</dbReference>